<comment type="caution">
    <text evidence="12">The sequence shown here is derived from an EMBL/GenBank/DDBJ whole genome shotgun (WGS) entry which is preliminary data.</text>
</comment>
<evidence type="ECO:0000313" key="13">
    <source>
        <dbReference type="Proteomes" id="UP000237441"/>
    </source>
</evidence>
<dbReference type="EMBL" id="JRHA01000004">
    <property type="protein sequence ID" value="PQK13881.1"/>
    <property type="molecule type" value="Genomic_DNA"/>
</dbReference>
<dbReference type="InterPro" id="IPR047021">
    <property type="entry name" value="REXO1/3/4-like"/>
</dbReference>
<evidence type="ECO:0000256" key="7">
    <source>
        <dbReference type="ARBA" id="ARBA00022839"/>
    </source>
</evidence>
<comment type="subcellular location">
    <subcellularLocation>
        <location evidence="1">Nucleus</location>
    </subcellularLocation>
</comment>
<evidence type="ECO:0000259" key="11">
    <source>
        <dbReference type="SMART" id="SM00479"/>
    </source>
</evidence>
<evidence type="ECO:0000256" key="8">
    <source>
        <dbReference type="ARBA" id="ARBA00023242"/>
    </source>
</evidence>
<evidence type="ECO:0000256" key="2">
    <source>
        <dbReference type="ARBA" id="ARBA00010489"/>
    </source>
</evidence>
<comment type="similarity">
    <text evidence="2">Belongs to the REXO4 family.</text>
</comment>
<keyword evidence="5" id="KW-0540">Nuclease</keyword>
<keyword evidence="7" id="KW-0269">Exonuclease</keyword>
<feature type="compositionally biased region" description="Low complexity" evidence="10">
    <location>
        <begin position="75"/>
        <end position="88"/>
    </location>
</feature>
<accession>A0A2S7YCG4</accession>
<evidence type="ECO:0000256" key="4">
    <source>
        <dbReference type="ARBA" id="ARBA00022552"/>
    </source>
</evidence>
<dbReference type="GO" id="GO:0006364">
    <property type="term" value="P:rRNA processing"/>
    <property type="evidence" value="ECO:0007669"/>
    <property type="project" value="UniProtKB-KW"/>
</dbReference>
<dbReference type="PANTHER" id="PTHR12801:SF45">
    <property type="entry name" value="RNA EXONUCLEASE 4"/>
    <property type="match status" value="1"/>
</dbReference>
<organism evidence="12 13">
    <name type="scientific">Beauveria bassiana</name>
    <name type="common">White muscardine disease fungus</name>
    <name type="synonym">Tritirachium shiotae</name>
    <dbReference type="NCBI Taxonomy" id="176275"/>
    <lineage>
        <taxon>Eukaryota</taxon>
        <taxon>Fungi</taxon>
        <taxon>Dikarya</taxon>
        <taxon>Ascomycota</taxon>
        <taxon>Pezizomycotina</taxon>
        <taxon>Sordariomycetes</taxon>
        <taxon>Hypocreomycetidae</taxon>
        <taxon>Hypocreales</taxon>
        <taxon>Cordycipitaceae</taxon>
        <taxon>Beauveria</taxon>
    </lineage>
</organism>
<gene>
    <name evidence="12" type="ORF">BB8028_0004g08120</name>
</gene>
<dbReference type="GO" id="GO:0000027">
    <property type="term" value="P:ribosomal large subunit assembly"/>
    <property type="evidence" value="ECO:0007669"/>
    <property type="project" value="TreeGrafter"/>
</dbReference>
<dbReference type="FunFam" id="3.30.420.10:FF:000007">
    <property type="entry name" value="Interferon-stimulated exonuclease gene 20"/>
    <property type="match status" value="1"/>
</dbReference>
<proteinExistence type="inferred from homology"/>
<dbReference type="PANTHER" id="PTHR12801">
    <property type="entry name" value="RNA EXONUCLEASE REXO1 / RECO3 FAMILY MEMBER-RELATED"/>
    <property type="match status" value="1"/>
</dbReference>
<dbReference type="CDD" id="cd06144">
    <property type="entry name" value="REX4_like"/>
    <property type="match status" value="1"/>
</dbReference>
<dbReference type="SMART" id="SM00479">
    <property type="entry name" value="EXOIII"/>
    <property type="match status" value="1"/>
</dbReference>
<evidence type="ECO:0000313" key="12">
    <source>
        <dbReference type="EMBL" id="PQK13881.1"/>
    </source>
</evidence>
<evidence type="ECO:0000256" key="5">
    <source>
        <dbReference type="ARBA" id="ARBA00022722"/>
    </source>
</evidence>
<keyword evidence="8" id="KW-0539">Nucleus</keyword>
<dbReference type="OrthoDB" id="8191639at2759"/>
<dbReference type="InterPro" id="IPR013520">
    <property type="entry name" value="Ribonucl_H"/>
</dbReference>
<feature type="region of interest" description="Disordered" evidence="10">
    <location>
        <begin position="343"/>
        <end position="363"/>
    </location>
</feature>
<evidence type="ECO:0000256" key="6">
    <source>
        <dbReference type="ARBA" id="ARBA00022801"/>
    </source>
</evidence>
<evidence type="ECO:0000256" key="1">
    <source>
        <dbReference type="ARBA" id="ARBA00004123"/>
    </source>
</evidence>
<dbReference type="Proteomes" id="UP000237441">
    <property type="component" value="Unassembled WGS sequence"/>
</dbReference>
<evidence type="ECO:0000256" key="9">
    <source>
        <dbReference type="ARBA" id="ARBA00025599"/>
    </source>
</evidence>
<name>A0A2S7YCG4_BEABA</name>
<dbReference type="GO" id="GO:0005634">
    <property type="term" value="C:nucleus"/>
    <property type="evidence" value="ECO:0007669"/>
    <property type="project" value="UniProtKB-SubCell"/>
</dbReference>
<feature type="region of interest" description="Disordered" evidence="10">
    <location>
        <begin position="44"/>
        <end position="119"/>
    </location>
</feature>
<feature type="domain" description="Exonuclease" evidence="11">
    <location>
        <begin position="173"/>
        <end position="334"/>
    </location>
</feature>
<dbReference type="AlphaFoldDB" id="A0A2S7YCG4"/>
<protein>
    <recommendedName>
        <fullName evidence="3">RNA exonuclease 4</fullName>
    </recommendedName>
</protein>
<dbReference type="Gene3D" id="3.30.420.10">
    <property type="entry name" value="Ribonuclease H-like superfamily/Ribonuclease H"/>
    <property type="match status" value="1"/>
</dbReference>
<dbReference type="SUPFAM" id="SSF53098">
    <property type="entry name" value="Ribonuclease H-like"/>
    <property type="match status" value="1"/>
</dbReference>
<feature type="compositionally biased region" description="Basic and acidic residues" evidence="10">
    <location>
        <begin position="44"/>
        <end position="58"/>
    </location>
</feature>
<sequence>MRIWRTTLVRRLHFPKHRYELKIRYSIMATLSSNWKKLQAKLKADSEAKPGVKRKADDDITSSSAPDKAKKLKRSSATSSNSKATANKGPRESKLGKPKGIGSKMGAAQSKIAQGDHKHGVSPSAAVWAAGNDISPEALAEAYQLGSRDSSMVLSAQHDEINRGLTPGLELGKYVAMDCEMVGVGPGGYESALARVSIVDFHGRQVYDSYVRPREKVTDWRTPVSGVSPREMRNARDFAIVQRDVAGLLDGRVLVGHDVGHDLDALELSHPLRDIRDTAKHPGFRRHANGRRPALRVLAQTLLRVEIQGGAHSSLEDARVTMLLFRRNKSEFDVDHANRFAPRPTAAIAGSANTKKAKKKKKR</sequence>
<evidence type="ECO:0000256" key="3">
    <source>
        <dbReference type="ARBA" id="ARBA00016937"/>
    </source>
</evidence>
<dbReference type="GO" id="GO:0003676">
    <property type="term" value="F:nucleic acid binding"/>
    <property type="evidence" value="ECO:0007669"/>
    <property type="project" value="InterPro"/>
</dbReference>
<keyword evidence="6" id="KW-0378">Hydrolase</keyword>
<dbReference type="InterPro" id="IPR037431">
    <property type="entry name" value="REX4_DEDDh_dom"/>
</dbReference>
<dbReference type="InterPro" id="IPR012337">
    <property type="entry name" value="RNaseH-like_sf"/>
</dbReference>
<evidence type="ECO:0000256" key="10">
    <source>
        <dbReference type="SAM" id="MobiDB-lite"/>
    </source>
</evidence>
<dbReference type="Pfam" id="PF00929">
    <property type="entry name" value="RNase_T"/>
    <property type="match status" value="1"/>
</dbReference>
<keyword evidence="4" id="KW-0698">rRNA processing</keyword>
<dbReference type="InterPro" id="IPR036397">
    <property type="entry name" value="RNaseH_sf"/>
</dbReference>
<dbReference type="GO" id="GO:0008408">
    <property type="term" value="F:3'-5' exonuclease activity"/>
    <property type="evidence" value="ECO:0007669"/>
    <property type="project" value="InterPro"/>
</dbReference>
<reference evidence="12 13" key="1">
    <citation type="submission" date="2016-07" db="EMBL/GenBank/DDBJ databases">
        <title>Comparative genomics of the entomopathogenic fungus Beauveria bassiana.</title>
        <authorList>
            <person name="Valero Jimenez C.A."/>
            <person name="Zwaan B.J."/>
            <person name="Van Kan J.A."/>
            <person name="Takken W."/>
            <person name="Debets A.J."/>
            <person name="Schoustra S.E."/>
            <person name="Koenraadt C.J."/>
        </authorList>
    </citation>
    <scope>NUCLEOTIDE SEQUENCE [LARGE SCALE GENOMIC DNA]</scope>
    <source>
        <strain evidence="12 13">ARSEF 8028</strain>
    </source>
</reference>
<comment type="function">
    <text evidence="9">Exoribonuclease involved in ribosome biosynthesis. Involved in the processing of ITS1, the internal transcribed spacer localized between the 18S and 5.8S rRNAs.</text>
</comment>